<reference evidence="1 2" key="1">
    <citation type="submission" date="2017-11" db="EMBL/GenBank/DDBJ databases">
        <title>Complete genome of Rhizobium leguminosarum Norway, an ineffective micro-symbiont.</title>
        <authorList>
            <person name="Hoffrichter A."/>
            <person name="Liang J."/>
            <person name="Brachmann A."/>
            <person name="Marin M."/>
        </authorList>
    </citation>
    <scope>NUCLEOTIDE SEQUENCE [LARGE SCALE GENOMIC DNA]</scope>
    <source>
        <strain evidence="1 2">Norway</strain>
        <plasmid evidence="2">Plasmid prln3</plasmid>
    </source>
</reference>
<dbReference type="Proteomes" id="UP000238523">
    <property type="component" value="Plasmid pRLN3"/>
</dbReference>
<protein>
    <submittedName>
        <fullName evidence="1">Uncharacterized protein</fullName>
    </submittedName>
</protein>
<sequence>MAHSDCPTVTKGVLGSISRFHGGSVLWIGGTRYGPGAIHERTTTDAAHQTMSEFADAL</sequence>
<accession>A0A2K9ZGN0</accession>
<name>A0A2K9ZGN0_RHILE</name>
<dbReference type="EMBL" id="CP025015">
    <property type="protein sequence ID" value="AUW47394.1"/>
    <property type="molecule type" value="Genomic_DNA"/>
</dbReference>
<evidence type="ECO:0000313" key="2">
    <source>
        <dbReference type="Proteomes" id="UP000238523"/>
    </source>
</evidence>
<geneLocation type="plasmid" evidence="2">
    <name>prln3</name>
</geneLocation>
<keyword evidence="1" id="KW-0614">Plasmid</keyword>
<evidence type="ECO:0000313" key="1">
    <source>
        <dbReference type="EMBL" id="AUW47394.1"/>
    </source>
</evidence>
<organism evidence="1 2">
    <name type="scientific">Rhizobium leguminosarum</name>
    <dbReference type="NCBI Taxonomy" id="384"/>
    <lineage>
        <taxon>Bacteria</taxon>
        <taxon>Pseudomonadati</taxon>
        <taxon>Pseudomonadota</taxon>
        <taxon>Alphaproteobacteria</taxon>
        <taxon>Hyphomicrobiales</taxon>
        <taxon>Rhizobiaceae</taxon>
        <taxon>Rhizobium/Agrobacterium group</taxon>
        <taxon>Rhizobium</taxon>
    </lineage>
</organism>
<proteinExistence type="predicted"/>
<dbReference type="AlphaFoldDB" id="A0A2K9ZGN0"/>
<gene>
    <name evidence="1" type="ORF">CUJ84_pRLN3000267</name>
</gene>